<dbReference type="GO" id="GO:0019843">
    <property type="term" value="F:rRNA binding"/>
    <property type="evidence" value="ECO:0007669"/>
    <property type="project" value="UniProtKB-UniRule"/>
</dbReference>
<keyword evidence="4" id="KW-0699">rRNA-binding</keyword>
<name>A0A1F6A8B6_9BACT</name>
<dbReference type="InterPro" id="IPR005749">
    <property type="entry name" value="Ribosomal_uL15_bac-type"/>
</dbReference>
<comment type="function">
    <text evidence="4">Binds to the 23S rRNA.</text>
</comment>
<evidence type="ECO:0000256" key="4">
    <source>
        <dbReference type="HAMAP-Rule" id="MF_01341"/>
    </source>
</evidence>
<comment type="caution">
    <text evidence="8">The sequence shown here is derived from an EMBL/GenBank/DDBJ whole genome shotgun (WGS) entry which is preliminary data.</text>
</comment>
<dbReference type="InterPro" id="IPR030878">
    <property type="entry name" value="Ribosomal_uL15"/>
</dbReference>
<evidence type="ECO:0000259" key="7">
    <source>
        <dbReference type="Pfam" id="PF00828"/>
    </source>
</evidence>
<dbReference type="STRING" id="1798384.A3D03_00715"/>
<dbReference type="Gene3D" id="3.100.10.10">
    <property type="match status" value="1"/>
</dbReference>
<comment type="subunit">
    <text evidence="4">Part of the 50S ribosomal subunit.</text>
</comment>
<evidence type="ECO:0000256" key="1">
    <source>
        <dbReference type="ARBA" id="ARBA00007320"/>
    </source>
</evidence>
<keyword evidence="3 4" id="KW-0687">Ribonucleoprotein</keyword>
<proteinExistence type="inferred from homology"/>
<dbReference type="PROSITE" id="PS00475">
    <property type="entry name" value="RIBOSOMAL_L15"/>
    <property type="match status" value="1"/>
</dbReference>
<dbReference type="InterPro" id="IPR021131">
    <property type="entry name" value="Ribosomal_uL15/eL18"/>
</dbReference>
<dbReference type="GO" id="GO:0006412">
    <property type="term" value="P:translation"/>
    <property type="evidence" value="ECO:0007669"/>
    <property type="project" value="UniProtKB-UniRule"/>
</dbReference>
<feature type="region of interest" description="Disordered" evidence="6">
    <location>
        <begin position="15"/>
        <end position="40"/>
    </location>
</feature>
<gene>
    <name evidence="4" type="primary">rplO</name>
    <name evidence="8" type="ORF">A3D03_00715</name>
</gene>
<keyword evidence="2 4" id="KW-0689">Ribosomal protein</keyword>
<evidence type="ECO:0000313" key="9">
    <source>
        <dbReference type="Proteomes" id="UP000177092"/>
    </source>
</evidence>
<keyword evidence="4" id="KW-0694">RNA-binding</keyword>
<feature type="compositionally biased region" description="Gly residues" evidence="6">
    <location>
        <begin position="20"/>
        <end position="34"/>
    </location>
</feature>
<dbReference type="NCBIfam" id="TIGR01071">
    <property type="entry name" value="rplO_bact"/>
    <property type="match status" value="1"/>
</dbReference>
<feature type="domain" description="Large ribosomal subunit protein uL15/eL18" evidence="7">
    <location>
        <begin position="87"/>
        <end position="145"/>
    </location>
</feature>
<evidence type="ECO:0000256" key="3">
    <source>
        <dbReference type="ARBA" id="ARBA00023274"/>
    </source>
</evidence>
<dbReference type="Pfam" id="PF00828">
    <property type="entry name" value="Ribosomal_L27A"/>
    <property type="match status" value="1"/>
</dbReference>
<accession>A0A1F6A8B6</accession>
<evidence type="ECO:0000313" key="8">
    <source>
        <dbReference type="EMBL" id="OGG20527.1"/>
    </source>
</evidence>
<protein>
    <recommendedName>
        <fullName evidence="4">Large ribosomal subunit protein uL15</fullName>
    </recommendedName>
</protein>
<sequence length="156" mass="16861">MIKLHQLPKTATIGKKRLGQGLGSGKGKTSGRGTKGQSSRGKIAKALGAAGTILVRRLPLYRGKYRNKPRGHKAYEVNIKYLNILPKDSVVDVETLKKYHILDANFPAHHNVKILGEGKLEVVLCVNLPVSKGAAKKITDAGGKVNRDKKSNSKTS</sequence>
<evidence type="ECO:0000256" key="2">
    <source>
        <dbReference type="ARBA" id="ARBA00022980"/>
    </source>
</evidence>
<dbReference type="PANTHER" id="PTHR12934:SF11">
    <property type="entry name" value="LARGE RIBOSOMAL SUBUNIT PROTEIN UL15M"/>
    <property type="match status" value="1"/>
</dbReference>
<evidence type="ECO:0000256" key="6">
    <source>
        <dbReference type="SAM" id="MobiDB-lite"/>
    </source>
</evidence>
<comment type="similarity">
    <text evidence="1 4 5">Belongs to the universal ribosomal protein uL15 family.</text>
</comment>
<reference evidence="8 9" key="1">
    <citation type="journal article" date="2016" name="Nat. Commun.">
        <title>Thousands of microbial genomes shed light on interconnected biogeochemical processes in an aquifer system.</title>
        <authorList>
            <person name="Anantharaman K."/>
            <person name="Brown C.T."/>
            <person name="Hug L.A."/>
            <person name="Sharon I."/>
            <person name="Castelle C.J."/>
            <person name="Probst A.J."/>
            <person name="Thomas B.C."/>
            <person name="Singh A."/>
            <person name="Wilkins M.J."/>
            <person name="Karaoz U."/>
            <person name="Brodie E.L."/>
            <person name="Williams K.H."/>
            <person name="Hubbard S.S."/>
            <person name="Banfield J.F."/>
        </authorList>
    </citation>
    <scope>NUCLEOTIDE SEQUENCE [LARGE SCALE GENOMIC DNA]</scope>
</reference>
<organism evidence="8 9">
    <name type="scientific">Candidatus Gottesmanbacteria bacterium RIFCSPHIGHO2_02_FULL_40_13</name>
    <dbReference type="NCBI Taxonomy" id="1798384"/>
    <lineage>
        <taxon>Bacteria</taxon>
        <taxon>Candidatus Gottesmaniibacteriota</taxon>
    </lineage>
</organism>
<dbReference type="AlphaFoldDB" id="A0A1F6A8B6"/>
<dbReference type="HAMAP" id="MF_01341">
    <property type="entry name" value="Ribosomal_uL15"/>
    <property type="match status" value="1"/>
</dbReference>
<dbReference type="GO" id="GO:0003735">
    <property type="term" value="F:structural constituent of ribosome"/>
    <property type="evidence" value="ECO:0007669"/>
    <property type="project" value="InterPro"/>
</dbReference>
<dbReference type="PANTHER" id="PTHR12934">
    <property type="entry name" value="50S RIBOSOMAL PROTEIN L15"/>
    <property type="match status" value="1"/>
</dbReference>
<evidence type="ECO:0000256" key="5">
    <source>
        <dbReference type="RuleBase" id="RU003888"/>
    </source>
</evidence>
<dbReference type="InterPro" id="IPR001196">
    <property type="entry name" value="Ribosomal_uL15_CS"/>
</dbReference>
<dbReference type="GO" id="GO:0015934">
    <property type="term" value="C:large ribosomal subunit"/>
    <property type="evidence" value="ECO:0007669"/>
    <property type="project" value="InterPro"/>
</dbReference>
<dbReference type="SUPFAM" id="SSF52080">
    <property type="entry name" value="Ribosomal proteins L15p and L18e"/>
    <property type="match status" value="1"/>
</dbReference>
<dbReference type="Proteomes" id="UP000177092">
    <property type="component" value="Unassembled WGS sequence"/>
</dbReference>
<dbReference type="EMBL" id="MFJN01000044">
    <property type="protein sequence ID" value="OGG20527.1"/>
    <property type="molecule type" value="Genomic_DNA"/>
</dbReference>
<dbReference type="InterPro" id="IPR036227">
    <property type="entry name" value="Ribosomal_uL15/eL18_sf"/>
</dbReference>